<dbReference type="AlphaFoldDB" id="A6KHE4"/>
<reference evidence="1 2" key="1">
    <citation type="submission" date="2005-07" db="EMBL/GenBank/DDBJ databases">
        <authorList>
            <person name="Mural R.J."/>
            <person name="Li P.W."/>
            <person name="Adams M.D."/>
            <person name="Amanatides P.G."/>
            <person name="Baden-Tillson H."/>
            <person name="Barnstead M."/>
            <person name="Chin S.H."/>
            <person name="Dew I."/>
            <person name="Evans C.A."/>
            <person name="Ferriera S."/>
            <person name="Flanigan M."/>
            <person name="Fosler C."/>
            <person name="Glodek A."/>
            <person name="Gu Z."/>
            <person name="Holt R.A."/>
            <person name="Jennings D."/>
            <person name="Kraft C.L."/>
            <person name="Lu F."/>
            <person name="Nguyen T."/>
            <person name="Nusskern D.R."/>
            <person name="Pfannkoch C.M."/>
            <person name="Sitter C."/>
            <person name="Sutton G.G."/>
            <person name="Venter J.C."/>
            <person name="Wang Z."/>
            <person name="Woodage T."/>
            <person name="Zheng X.H."/>
            <person name="Zhong F."/>
        </authorList>
    </citation>
    <scope>NUCLEOTIDE SEQUENCE [LARGE SCALE GENOMIC DNA]</scope>
    <source>
        <strain>BN</strain>
        <strain evidence="2">Sprague-Dawley</strain>
    </source>
</reference>
<organism evidence="1 2">
    <name type="scientific">Rattus norvegicus</name>
    <name type="common">Rat</name>
    <dbReference type="NCBI Taxonomy" id="10116"/>
    <lineage>
        <taxon>Eukaryota</taxon>
        <taxon>Metazoa</taxon>
        <taxon>Chordata</taxon>
        <taxon>Craniata</taxon>
        <taxon>Vertebrata</taxon>
        <taxon>Euteleostomi</taxon>
        <taxon>Mammalia</taxon>
        <taxon>Eutheria</taxon>
        <taxon>Euarchontoglires</taxon>
        <taxon>Glires</taxon>
        <taxon>Rodentia</taxon>
        <taxon>Myomorpha</taxon>
        <taxon>Muroidea</taxon>
        <taxon>Muridae</taxon>
        <taxon>Murinae</taxon>
        <taxon>Rattus</taxon>
    </lineage>
</organism>
<evidence type="ECO:0000313" key="2">
    <source>
        <dbReference type="Proteomes" id="UP000234681"/>
    </source>
</evidence>
<sequence>MVRNQRHLMVSVSRQFS</sequence>
<evidence type="ECO:0000313" key="1">
    <source>
        <dbReference type="EMBL" id="EDM14373.1"/>
    </source>
</evidence>
<protein>
    <submittedName>
        <fullName evidence="1">RCG23349</fullName>
    </submittedName>
</protein>
<dbReference type="Proteomes" id="UP000234681">
    <property type="component" value="Chromosome 15"/>
</dbReference>
<accession>A6KHE4</accession>
<gene>
    <name evidence="1" type="ORF">rCG_23349</name>
</gene>
<dbReference type="EMBL" id="CH474049">
    <property type="protein sequence ID" value="EDM14373.1"/>
    <property type="molecule type" value="Genomic_DNA"/>
</dbReference>
<proteinExistence type="predicted"/>
<name>A6KHE4_RAT</name>